<comment type="cofactor">
    <cofactor evidence="1">
        <name>Mg(2+)</name>
        <dbReference type="ChEBI" id="CHEBI:18420"/>
    </cofactor>
</comment>
<evidence type="ECO:0000256" key="10">
    <source>
        <dbReference type="ARBA" id="ARBA00023012"/>
    </source>
</evidence>
<dbReference type="SUPFAM" id="SSF55781">
    <property type="entry name" value="GAF domain-like"/>
    <property type="match status" value="2"/>
</dbReference>
<dbReference type="Proteomes" id="UP000569914">
    <property type="component" value="Unassembled WGS sequence"/>
</dbReference>
<keyword evidence="10" id="KW-0902">Two-component regulatory system</keyword>
<dbReference type="Gene3D" id="3.30.450.40">
    <property type="match status" value="2"/>
</dbReference>
<sequence length="555" mass="59760">MDRRHVLPTLPLDQLLNELQSRLTAVLAARDGVHALLDAVVTIGAELDLETVLQRIVEAARTLADCRYAALGVIGEEGELAEFLPTGMTDDEVAGIPELPHGRGLLGLLIKNPQVLRVADLSSHPESYGFPPGHPPMRRFLGVPILIRDECFGNLYLTEKSGGLEFDEQDETIVQALASVAGIAIKNARLYQETKAREVWLDAIAEVTRILLSGADRRQAFGTVVARAREMTGAAAAWIIQAEDDRLRVDVADGMPGLAGREFSAEGSVSSQVLLTQEPVLLTDLEQVAVTFDVELPGPTLLLPLGPTSQGILAVARRTGGVPFSADSMRMLGSFGQQVGVVMELADARREAERYGLIDDRERIGRDLHDVVIQRLYGVAIQLVSAGRLTAKPQVAERIQSAVDNLDDTIRQIRSTIFALQANDGVVATRPRVRITRLVDQAGAQLGFQPAVRTSGLLDTNLPDPVADDLCAVLTEALSNVGRHANATQADVAIDLSDDGLLEVRVVDNGVGLGDAERRSGLANLERRAARRGGFFEVGPSDDGGTLVVWRVPVR</sequence>
<name>A0A7Y9I5D9_9ACTN</name>
<dbReference type="GO" id="GO:0046983">
    <property type="term" value="F:protein dimerization activity"/>
    <property type="evidence" value="ECO:0007669"/>
    <property type="project" value="InterPro"/>
</dbReference>
<keyword evidence="5" id="KW-0808">Transferase</keyword>
<feature type="domain" description="GAF" evidence="11">
    <location>
        <begin position="48"/>
        <end position="195"/>
    </location>
</feature>
<keyword evidence="9" id="KW-0408">Iron</keyword>
<dbReference type="InterPro" id="IPR029016">
    <property type="entry name" value="GAF-like_dom_sf"/>
</dbReference>
<comment type="cofactor">
    <cofactor evidence="2">
        <name>heme</name>
        <dbReference type="ChEBI" id="CHEBI:30413"/>
    </cofactor>
</comment>
<dbReference type="RefSeq" id="WP_218871139.1">
    <property type="nucleotide sequence ID" value="NZ_JACCBU010000001.1"/>
</dbReference>
<evidence type="ECO:0000313" key="12">
    <source>
        <dbReference type="EMBL" id="NYE70418.1"/>
    </source>
</evidence>
<dbReference type="GO" id="GO:0005524">
    <property type="term" value="F:ATP binding"/>
    <property type="evidence" value="ECO:0007669"/>
    <property type="project" value="UniProtKB-ARBA"/>
</dbReference>
<dbReference type="GO" id="GO:0000287">
    <property type="term" value="F:magnesium ion binding"/>
    <property type="evidence" value="ECO:0007669"/>
    <property type="project" value="UniProtKB-ARBA"/>
</dbReference>
<dbReference type="GO" id="GO:0020037">
    <property type="term" value="F:heme binding"/>
    <property type="evidence" value="ECO:0007669"/>
    <property type="project" value="UniProtKB-ARBA"/>
</dbReference>
<dbReference type="PANTHER" id="PTHR24421:SF56">
    <property type="entry name" value="OXYGEN SENSOR HISTIDINE KINASE RESPONSE REGULATOR DOST"/>
    <property type="match status" value="1"/>
</dbReference>
<dbReference type="AlphaFoldDB" id="A0A7Y9I5D9"/>
<keyword evidence="8" id="KW-0460">Magnesium</keyword>
<dbReference type="EMBL" id="JACCBU010000001">
    <property type="protein sequence ID" value="NYE70418.1"/>
    <property type="molecule type" value="Genomic_DNA"/>
</dbReference>
<dbReference type="GO" id="GO:0070483">
    <property type="term" value="P:detection of hypoxia"/>
    <property type="evidence" value="ECO:0007669"/>
    <property type="project" value="UniProtKB-ARBA"/>
</dbReference>
<dbReference type="InterPro" id="IPR003018">
    <property type="entry name" value="GAF"/>
</dbReference>
<dbReference type="GO" id="GO:0019825">
    <property type="term" value="F:oxygen binding"/>
    <property type="evidence" value="ECO:0007669"/>
    <property type="project" value="UniProtKB-ARBA"/>
</dbReference>
<dbReference type="GO" id="GO:0070025">
    <property type="term" value="F:carbon monoxide binding"/>
    <property type="evidence" value="ECO:0007669"/>
    <property type="project" value="UniProtKB-ARBA"/>
</dbReference>
<comment type="caution">
    <text evidence="12">The sequence shown here is derived from an EMBL/GenBank/DDBJ whole genome shotgun (WGS) entry which is preliminary data.</text>
</comment>
<evidence type="ECO:0000256" key="1">
    <source>
        <dbReference type="ARBA" id="ARBA00001946"/>
    </source>
</evidence>
<dbReference type="PANTHER" id="PTHR24421">
    <property type="entry name" value="NITRATE/NITRITE SENSOR PROTEIN NARX-RELATED"/>
    <property type="match status" value="1"/>
</dbReference>
<dbReference type="SMART" id="SM00065">
    <property type="entry name" value="GAF"/>
    <property type="match status" value="2"/>
</dbReference>
<evidence type="ECO:0000256" key="8">
    <source>
        <dbReference type="ARBA" id="ARBA00022842"/>
    </source>
</evidence>
<dbReference type="Pfam" id="PF13185">
    <property type="entry name" value="GAF_2"/>
    <property type="match status" value="2"/>
</dbReference>
<evidence type="ECO:0000256" key="9">
    <source>
        <dbReference type="ARBA" id="ARBA00023004"/>
    </source>
</evidence>
<dbReference type="CDD" id="cd16917">
    <property type="entry name" value="HATPase_UhpB-NarQ-NarX-like"/>
    <property type="match status" value="1"/>
</dbReference>
<protein>
    <submittedName>
        <fullName evidence="12">Signal transduction histidine kinase</fullName>
    </submittedName>
</protein>
<evidence type="ECO:0000259" key="11">
    <source>
        <dbReference type="SMART" id="SM00065"/>
    </source>
</evidence>
<evidence type="ECO:0000313" key="13">
    <source>
        <dbReference type="Proteomes" id="UP000569914"/>
    </source>
</evidence>
<accession>A0A7Y9I5D9</accession>
<dbReference type="Gene3D" id="3.30.565.10">
    <property type="entry name" value="Histidine kinase-like ATPase, C-terminal domain"/>
    <property type="match status" value="1"/>
</dbReference>
<dbReference type="Gene3D" id="1.20.5.1930">
    <property type="match status" value="1"/>
</dbReference>
<evidence type="ECO:0000256" key="2">
    <source>
        <dbReference type="ARBA" id="ARBA00001971"/>
    </source>
</evidence>
<dbReference type="GO" id="GO:0019826">
    <property type="term" value="F:oxygen sensor activity"/>
    <property type="evidence" value="ECO:0007669"/>
    <property type="project" value="UniProtKB-ARBA"/>
</dbReference>
<dbReference type="GO" id="GO:0070026">
    <property type="term" value="F:nitric oxide binding"/>
    <property type="evidence" value="ECO:0007669"/>
    <property type="project" value="UniProtKB-ARBA"/>
</dbReference>
<dbReference type="InterPro" id="IPR011712">
    <property type="entry name" value="Sig_transdc_His_kin_sub3_dim/P"/>
</dbReference>
<evidence type="ECO:0000256" key="3">
    <source>
        <dbReference type="ARBA" id="ARBA00022490"/>
    </source>
</evidence>
<dbReference type="InterPro" id="IPR050482">
    <property type="entry name" value="Sensor_HK_TwoCompSys"/>
</dbReference>
<dbReference type="InterPro" id="IPR036890">
    <property type="entry name" value="HATPase_C_sf"/>
</dbReference>
<organism evidence="12 13">
    <name type="scientific">Microlunatus parietis</name>
    <dbReference type="NCBI Taxonomy" id="682979"/>
    <lineage>
        <taxon>Bacteria</taxon>
        <taxon>Bacillati</taxon>
        <taxon>Actinomycetota</taxon>
        <taxon>Actinomycetes</taxon>
        <taxon>Propionibacteriales</taxon>
        <taxon>Propionibacteriaceae</taxon>
        <taxon>Microlunatus</taxon>
    </lineage>
</organism>
<dbReference type="GO" id="GO:0016020">
    <property type="term" value="C:membrane"/>
    <property type="evidence" value="ECO:0007669"/>
    <property type="project" value="InterPro"/>
</dbReference>
<dbReference type="FunFam" id="3.30.450.40:FF:000052">
    <property type="entry name" value="Oxygen sensor histidine kinase response regulator DevS/DosS"/>
    <property type="match status" value="1"/>
</dbReference>
<keyword evidence="6" id="KW-0479">Metal-binding</keyword>
<keyword evidence="4" id="KW-0597">Phosphoprotein</keyword>
<keyword evidence="7 12" id="KW-0418">Kinase</keyword>
<proteinExistence type="predicted"/>
<dbReference type="SUPFAM" id="SSF55874">
    <property type="entry name" value="ATPase domain of HSP90 chaperone/DNA topoisomerase II/histidine kinase"/>
    <property type="match status" value="1"/>
</dbReference>
<evidence type="ECO:0000256" key="5">
    <source>
        <dbReference type="ARBA" id="ARBA00022679"/>
    </source>
</evidence>
<reference evidence="12 13" key="1">
    <citation type="submission" date="2020-07" db="EMBL/GenBank/DDBJ databases">
        <title>Sequencing the genomes of 1000 actinobacteria strains.</title>
        <authorList>
            <person name="Klenk H.-P."/>
        </authorList>
    </citation>
    <scope>NUCLEOTIDE SEQUENCE [LARGE SCALE GENOMIC DNA]</scope>
    <source>
        <strain evidence="12 13">DSM 22083</strain>
    </source>
</reference>
<dbReference type="GO" id="GO:0000155">
    <property type="term" value="F:phosphorelay sensor kinase activity"/>
    <property type="evidence" value="ECO:0007669"/>
    <property type="project" value="InterPro"/>
</dbReference>
<gene>
    <name evidence="12" type="ORF">BKA15_001747</name>
</gene>
<evidence type="ECO:0000256" key="6">
    <source>
        <dbReference type="ARBA" id="ARBA00022723"/>
    </source>
</evidence>
<keyword evidence="13" id="KW-1185">Reference proteome</keyword>
<evidence type="ECO:0000256" key="7">
    <source>
        <dbReference type="ARBA" id="ARBA00022777"/>
    </source>
</evidence>
<dbReference type="Pfam" id="PF07730">
    <property type="entry name" value="HisKA_3"/>
    <property type="match status" value="1"/>
</dbReference>
<evidence type="ECO:0000256" key="4">
    <source>
        <dbReference type="ARBA" id="ARBA00022553"/>
    </source>
</evidence>
<feature type="domain" description="GAF" evidence="11">
    <location>
        <begin position="216"/>
        <end position="353"/>
    </location>
</feature>
<keyword evidence="3" id="KW-0963">Cytoplasm</keyword>